<reference evidence="3" key="1">
    <citation type="submission" date="2016-11" db="EMBL/GenBank/DDBJ databases">
        <authorList>
            <person name="Shukria A."/>
            <person name="Stevens D.C."/>
        </authorList>
    </citation>
    <scope>NUCLEOTIDE SEQUENCE [LARGE SCALE GENOMIC DNA]</scope>
    <source>
        <strain evidence="3">Cbfe23</strain>
    </source>
</reference>
<feature type="compositionally biased region" description="Basic and acidic residues" evidence="1">
    <location>
        <begin position="15"/>
        <end position="25"/>
    </location>
</feature>
<organism evidence="2 3">
    <name type="scientific">Cystobacter ferrugineus</name>
    <dbReference type="NCBI Taxonomy" id="83449"/>
    <lineage>
        <taxon>Bacteria</taxon>
        <taxon>Pseudomonadati</taxon>
        <taxon>Myxococcota</taxon>
        <taxon>Myxococcia</taxon>
        <taxon>Myxococcales</taxon>
        <taxon>Cystobacterineae</taxon>
        <taxon>Archangiaceae</taxon>
        <taxon>Cystobacter</taxon>
    </lineage>
</organism>
<proteinExistence type="predicted"/>
<comment type="caution">
    <text evidence="2">The sequence shown here is derived from an EMBL/GenBank/DDBJ whole genome shotgun (WGS) entry which is preliminary data.</text>
</comment>
<feature type="region of interest" description="Disordered" evidence="1">
    <location>
        <begin position="62"/>
        <end position="89"/>
    </location>
</feature>
<dbReference type="AlphaFoldDB" id="A0A1L9BGJ9"/>
<name>A0A1L9BGJ9_9BACT</name>
<gene>
    <name evidence="2" type="ORF">BON30_10845</name>
</gene>
<dbReference type="RefSeq" id="WP_071897868.1">
    <property type="nucleotide sequence ID" value="NZ_MPIN01000002.1"/>
</dbReference>
<dbReference type="OrthoDB" id="5382712at2"/>
<feature type="region of interest" description="Disordered" evidence="1">
    <location>
        <begin position="1"/>
        <end position="25"/>
    </location>
</feature>
<keyword evidence="3" id="KW-1185">Reference proteome</keyword>
<sequence length="89" mass="9921">MRFKKLGAEDVGESESLRHLDPITGREEINFTDAELSANPPLEDEPDFRDILPDQIQAFGEVDEDAEDAITARPSQPVRPYAPDELPEG</sequence>
<dbReference type="EMBL" id="MPIN01000002">
    <property type="protein sequence ID" value="OJH41355.1"/>
    <property type="molecule type" value="Genomic_DNA"/>
</dbReference>
<evidence type="ECO:0000256" key="1">
    <source>
        <dbReference type="SAM" id="MobiDB-lite"/>
    </source>
</evidence>
<reference evidence="2 3" key="2">
    <citation type="submission" date="2016-12" db="EMBL/GenBank/DDBJ databases">
        <title>Draft Genome Sequence of Cystobacter ferrugineus Strain Cbfe23.</title>
        <authorList>
            <person name="Akbar S."/>
            <person name="Dowd S.E."/>
            <person name="Stevens D.C."/>
        </authorList>
    </citation>
    <scope>NUCLEOTIDE SEQUENCE [LARGE SCALE GENOMIC DNA]</scope>
    <source>
        <strain evidence="2 3">Cbfe23</strain>
    </source>
</reference>
<dbReference type="Proteomes" id="UP000182229">
    <property type="component" value="Unassembled WGS sequence"/>
</dbReference>
<protein>
    <submittedName>
        <fullName evidence="2">Uncharacterized protein</fullName>
    </submittedName>
</protein>
<evidence type="ECO:0000313" key="3">
    <source>
        <dbReference type="Proteomes" id="UP000182229"/>
    </source>
</evidence>
<evidence type="ECO:0000313" key="2">
    <source>
        <dbReference type="EMBL" id="OJH41355.1"/>
    </source>
</evidence>
<dbReference type="STRING" id="83449.BON30_10845"/>
<accession>A0A1L9BGJ9</accession>